<sequence>MYVDRIYRNDVISNLKTFNIKIKETDLLISLRAEDYHPEIEDTVTQYTFLLRNELEEYIKSDPVFFTSLTPHLVRPEAPELAVSMAKYANMAGVGPMAAVAGGFAQMVGEYVGQFSREVIVENGGDIYLKSAQTRTVGIFAGKSSFSNRIGIKIPSYKTPLGICTSSGTVGPSLSFGQADAAIILAKSVFLSDAAATAAGNLVNTPGDFDATIKFIRKIKGISGIVLIKDDKMALWGSVEIVPIK</sequence>
<keyword evidence="2" id="KW-1185">Reference proteome</keyword>
<reference evidence="1 2" key="1">
    <citation type="submission" date="2022-08" db="EMBL/GenBank/DDBJ databases">
        <title>Proteogenomics of the novel Dehalobacterium formicoaceticum strain EZ94 highlights a key role of methyltransferases during anaerobic dichloromethane degradation.</title>
        <authorList>
            <person name="Wasmund K."/>
        </authorList>
    </citation>
    <scope>NUCLEOTIDE SEQUENCE [LARGE SCALE GENOMIC DNA]</scope>
    <source>
        <strain evidence="1 2">EZ94</strain>
    </source>
</reference>
<dbReference type="Gene3D" id="3.10.520.10">
    <property type="entry name" value="ApbE-like domains"/>
    <property type="match status" value="1"/>
</dbReference>
<dbReference type="PIRSF" id="PIRSF006421">
    <property type="entry name" value="UCP006421"/>
    <property type="match status" value="1"/>
</dbReference>
<evidence type="ECO:0000313" key="2">
    <source>
        <dbReference type="Proteomes" id="UP001524944"/>
    </source>
</evidence>
<dbReference type="RefSeq" id="WP_257911832.1">
    <property type="nucleotide sequence ID" value="NZ_JANPWE010000001.1"/>
</dbReference>
<accession>A0ABT1Y0Y9</accession>
<proteinExistence type="predicted"/>
<organism evidence="1 2">
    <name type="scientific">Dehalobacterium formicoaceticum</name>
    <dbReference type="NCBI Taxonomy" id="51515"/>
    <lineage>
        <taxon>Bacteria</taxon>
        <taxon>Bacillati</taxon>
        <taxon>Bacillota</taxon>
        <taxon>Clostridia</taxon>
        <taxon>Eubacteriales</taxon>
        <taxon>Peptococcaceae</taxon>
        <taxon>Dehalobacterium</taxon>
    </lineage>
</organism>
<comment type="caution">
    <text evidence="1">The sequence shown here is derived from an EMBL/GenBank/DDBJ whole genome shotgun (WGS) entry which is preliminary data.</text>
</comment>
<dbReference type="InterPro" id="IPR003374">
    <property type="entry name" value="ApbE-like_sf"/>
</dbReference>
<dbReference type="Proteomes" id="UP001524944">
    <property type="component" value="Unassembled WGS sequence"/>
</dbReference>
<dbReference type="InterPro" id="IPR007183">
    <property type="entry name" value="UPF0280"/>
</dbReference>
<protein>
    <submittedName>
        <fullName evidence="1">UPF0280 family protein</fullName>
    </submittedName>
</protein>
<dbReference type="SUPFAM" id="SSF143631">
    <property type="entry name" value="ApbE-like"/>
    <property type="match status" value="1"/>
</dbReference>
<gene>
    <name evidence="1" type="ORF">NVS47_01705</name>
</gene>
<evidence type="ECO:0000313" key="1">
    <source>
        <dbReference type="EMBL" id="MCR6544238.1"/>
    </source>
</evidence>
<name>A0ABT1Y0Y9_9FIRM</name>
<dbReference type="NCBIfam" id="NF003323">
    <property type="entry name" value="PRK04334.1-3"/>
    <property type="match status" value="1"/>
</dbReference>
<dbReference type="EMBL" id="JANPWE010000001">
    <property type="protein sequence ID" value="MCR6544238.1"/>
    <property type="molecule type" value="Genomic_DNA"/>
</dbReference>